<evidence type="ECO:0000256" key="4">
    <source>
        <dbReference type="ARBA" id="ARBA00022989"/>
    </source>
</evidence>
<evidence type="ECO:0000313" key="8">
    <source>
        <dbReference type="Proteomes" id="UP000323521"/>
    </source>
</evidence>
<protein>
    <recommendedName>
        <fullName evidence="9">APC family permease</fullName>
    </recommendedName>
</protein>
<dbReference type="Gene3D" id="1.20.1740.10">
    <property type="entry name" value="Amino acid/polyamine transporter I"/>
    <property type="match status" value="1"/>
</dbReference>
<keyword evidence="5 6" id="KW-0472">Membrane</keyword>
<dbReference type="InterPro" id="IPR050367">
    <property type="entry name" value="APC_superfamily"/>
</dbReference>
<feature type="transmembrane region" description="Helical" evidence="6">
    <location>
        <begin position="416"/>
        <end position="438"/>
    </location>
</feature>
<feature type="transmembrane region" description="Helical" evidence="6">
    <location>
        <begin position="51"/>
        <end position="72"/>
    </location>
</feature>
<feature type="transmembrane region" description="Helical" evidence="6">
    <location>
        <begin position="325"/>
        <end position="350"/>
    </location>
</feature>
<feature type="transmembrane region" description="Helical" evidence="6">
    <location>
        <begin position="458"/>
        <end position="483"/>
    </location>
</feature>
<reference evidence="7 8" key="1">
    <citation type="submission" date="2016-10" db="EMBL/GenBank/DDBJ databases">
        <title>Complete Genome Sequence of Peptococcaceae strain DCMF.</title>
        <authorList>
            <person name="Edwards R.J."/>
            <person name="Holland S.I."/>
            <person name="Deshpande N.P."/>
            <person name="Wong Y.K."/>
            <person name="Ertan H."/>
            <person name="Manefield M."/>
            <person name="Russell T.L."/>
            <person name="Lee M.J."/>
        </authorList>
    </citation>
    <scope>NUCLEOTIDE SEQUENCE [LARGE SCALE GENOMIC DNA]</scope>
    <source>
        <strain evidence="7 8">DCMF</strain>
    </source>
</reference>
<feature type="transmembrane region" description="Helical" evidence="6">
    <location>
        <begin position="270"/>
        <end position="290"/>
    </location>
</feature>
<evidence type="ECO:0000256" key="3">
    <source>
        <dbReference type="ARBA" id="ARBA00022692"/>
    </source>
</evidence>
<dbReference type="GO" id="GO:0005886">
    <property type="term" value="C:plasma membrane"/>
    <property type="evidence" value="ECO:0007669"/>
    <property type="project" value="UniProtKB-SubCell"/>
</dbReference>
<evidence type="ECO:0000256" key="6">
    <source>
        <dbReference type="SAM" id="Phobius"/>
    </source>
</evidence>
<name>A0A3G1KZX8_FORW1</name>
<dbReference type="Pfam" id="PF13520">
    <property type="entry name" value="AA_permease_2"/>
    <property type="match status" value="1"/>
</dbReference>
<proteinExistence type="predicted"/>
<keyword evidence="8" id="KW-1185">Reference proteome</keyword>
<dbReference type="PANTHER" id="PTHR42770:SF7">
    <property type="entry name" value="MEMBRANE PROTEIN"/>
    <property type="match status" value="1"/>
</dbReference>
<keyword evidence="2" id="KW-1003">Cell membrane</keyword>
<gene>
    <name evidence="7" type="ORF">DCMF_26230</name>
</gene>
<dbReference type="InterPro" id="IPR002293">
    <property type="entry name" value="AA/rel_permease1"/>
</dbReference>
<feature type="transmembrane region" description="Helical" evidence="6">
    <location>
        <begin position="24"/>
        <end position="45"/>
    </location>
</feature>
<organism evidence="7 8">
    <name type="scientific">Formimonas warabiya</name>
    <dbReference type="NCBI Taxonomy" id="1761012"/>
    <lineage>
        <taxon>Bacteria</taxon>
        <taxon>Bacillati</taxon>
        <taxon>Bacillota</taxon>
        <taxon>Clostridia</taxon>
        <taxon>Eubacteriales</taxon>
        <taxon>Peptococcaceae</taxon>
        <taxon>Candidatus Formimonas</taxon>
    </lineage>
</organism>
<sequence length="533" mass="59413">MASKDLFSVKAVGITRQISPWDTMVYSTVNPGLMYALVYLMWAPFLYPGGHMVWAIVTVAQMFVIAGLYWLLSCAMPRQGGEYIYISRILHPVLGLMSSFMISFAAISWTGVCTDWWLKYSLSDFFVGLAAIHNFDEKWINLANFFMTTHVRAVIGTIAILFIAWVFYRGTKAMVKLAWIALAGTLMGAIVYIVATFLVDQAVFAANWTQITGLNYDDVIKTAVAEGHPVKFLFGATIMAGSTYIILNTLGATFGANLAGEVRNVQKSQLLALFGSLGLLMAIWAIFYGMSYKAWGTQWTNCLMFLCGTGNDAYTSLPIGKWEPFATIMIAIMTKSGIFVFLIALAFFMATFGSTAGMSFGPIRNIYAWAFDRLVPEALAKLHPKTSQPWYASLVALIGAEIFLLIDIYLPSWTANIAYTIFTWFIGWIFLGIAGMVFPWRCKILYESSPPVVKGKFLGIPVVSILGFLTLLISVTICVYLLIPFFQGLLPYTMVVMSVALFIIPAIMYYYSKKSYAKKKIDIDIQFREIPSD</sequence>
<feature type="transmembrane region" description="Helical" evidence="6">
    <location>
        <begin position="93"/>
        <end position="112"/>
    </location>
</feature>
<dbReference type="RefSeq" id="WP_148137168.1">
    <property type="nucleotide sequence ID" value="NZ_CP017634.1"/>
</dbReference>
<dbReference type="PIRSF" id="PIRSF006060">
    <property type="entry name" value="AA_transporter"/>
    <property type="match status" value="1"/>
</dbReference>
<accession>A0A3G1KZX8</accession>
<keyword evidence="3 6" id="KW-0812">Transmembrane</keyword>
<evidence type="ECO:0000256" key="5">
    <source>
        <dbReference type="ARBA" id="ARBA00023136"/>
    </source>
</evidence>
<dbReference type="AlphaFoldDB" id="A0A3G1KZX8"/>
<dbReference type="EMBL" id="CP017634">
    <property type="protein sequence ID" value="ATW27785.1"/>
    <property type="molecule type" value="Genomic_DNA"/>
</dbReference>
<evidence type="ECO:0008006" key="9">
    <source>
        <dbReference type="Google" id="ProtNLM"/>
    </source>
</evidence>
<evidence type="ECO:0000256" key="2">
    <source>
        <dbReference type="ARBA" id="ARBA00022475"/>
    </source>
</evidence>
<evidence type="ECO:0000256" key="1">
    <source>
        <dbReference type="ARBA" id="ARBA00004651"/>
    </source>
</evidence>
<feature type="transmembrane region" description="Helical" evidence="6">
    <location>
        <begin position="177"/>
        <end position="199"/>
    </location>
</feature>
<keyword evidence="4 6" id="KW-1133">Transmembrane helix</keyword>
<feature type="transmembrane region" description="Helical" evidence="6">
    <location>
        <begin position="489"/>
        <end position="511"/>
    </location>
</feature>
<feature type="transmembrane region" description="Helical" evidence="6">
    <location>
        <begin position="149"/>
        <end position="168"/>
    </location>
</feature>
<dbReference type="OrthoDB" id="178667at2"/>
<feature type="transmembrane region" description="Helical" evidence="6">
    <location>
        <begin position="232"/>
        <end position="258"/>
    </location>
</feature>
<comment type="subcellular location">
    <subcellularLocation>
        <location evidence="1">Cell membrane</location>
        <topology evidence="1">Multi-pass membrane protein</topology>
    </subcellularLocation>
</comment>
<dbReference type="Proteomes" id="UP000323521">
    <property type="component" value="Chromosome"/>
</dbReference>
<feature type="transmembrane region" description="Helical" evidence="6">
    <location>
        <begin position="390"/>
        <end position="410"/>
    </location>
</feature>
<dbReference type="KEGG" id="fwa:DCMF_26230"/>
<dbReference type="GO" id="GO:0022857">
    <property type="term" value="F:transmembrane transporter activity"/>
    <property type="evidence" value="ECO:0007669"/>
    <property type="project" value="InterPro"/>
</dbReference>
<dbReference type="PANTHER" id="PTHR42770">
    <property type="entry name" value="AMINO ACID TRANSPORTER-RELATED"/>
    <property type="match status" value="1"/>
</dbReference>
<evidence type="ECO:0000313" key="7">
    <source>
        <dbReference type="EMBL" id="ATW27785.1"/>
    </source>
</evidence>